<evidence type="ECO:0000313" key="2">
    <source>
        <dbReference type="Proteomes" id="UP000664940"/>
    </source>
</evidence>
<proteinExistence type="predicted"/>
<accession>A0A834EQU3</accession>
<reference evidence="1 2" key="1">
    <citation type="journal article" date="2020" name="Nature">
        <title>Six reference-quality genomes reveal evolution of bat adaptations.</title>
        <authorList>
            <person name="Jebb D."/>
            <person name="Huang Z."/>
            <person name="Pippel M."/>
            <person name="Hughes G.M."/>
            <person name="Lavrichenko K."/>
            <person name="Devanna P."/>
            <person name="Winkler S."/>
            <person name="Jermiin L.S."/>
            <person name="Skirmuntt E.C."/>
            <person name="Katzourakis A."/>
            <person name="Burkitt-Gray L."/>
            <person name="Ray D.A."/>
            <person name="Sullivan K.A.M."/>
            <person name="Roscito J.G."/>
            <person name="Kirilenko B.M."/>
            <person name="Davalos L.M."/>
            <person name="Corthals A.P."/>
            <person name="Power M.L."/>
            <person name="Jones G."/>
            <person name="Ransome R.D."/>
            <person name="Dechmann D.K.N."/>
            <person name="Locatelli A.G."/>
            <person name="Puechmaille S.J."/>
            <person name="Fedrigo O."/>
            <person name="Jarvis E.D."/>
            <person name="Hiller M."/>
            <person name="Vernes S.C."/>
            <person name="Myers E.W."/>
            <person name="Teeling E.C."/>
        </authorList>
    </citation>
    <scope>NUCLEOTIDE SEQUENCE [LARGE SCALE GENOMIC DNA]</scope>
    <source>
        <strain evidence="1">Bat1K_MPI-CBG_1</strain>
    </source>
</reference>
<dbReference type="EMBL" id="JABVXQ010000002">
    <property type="protein sequence ID" value="KAF6126236.1"/>
    <property type="molecule type" value="Genomic_DNA"/>
</dbReference>
<comment type="caution">
    <text evidence="1">The sequence shown here is derived from an EMBL/GenBank/DDBJ whole genome shotgun (WGS) entry which is preliminary data.</text>
</comment>
<evidence type="ECO:0000313" key="1">
    <source>
        <dbReference type="EMBL" id="KAF6126236.1"/>
    </source>
</evidence>
<dbReference type="Proteomes" id="UP000664940">
    <property type="component" value="Unassembled WGS sequence"/>
</dbReference>
<gene>
    <name evidence="1" type="ORF">HJG60_014523</name>
</gene>
<protein>
    <submittedName>
        <fullName evidence="1">Poly(A) binding protein interacting protein 1</fullName>
    </submittedName>
</protein>
<organism evidence="1 2">
    <name type="scientific">Phyllostomus discolor</name>
    <name type="common">pale spear-nosed bat</name>
    <dbReference type="NCBI Taxonomy" id="89673"/>
    <lineage>
        <taxon>Eukaryota</taxon>
        <taxon>Metazoa</taxon>
        <taxon>Chordata</taxon>
        <taxon>Craniata</taxon>
        <taxon>Vertebrata</taxon>
        <taxon>Euteleostomi</taxon>
        <taxon>Mammalia</taxon>
        <taxon>Eutheria</taxon>
        <taxon>Laurasiatheria</taxon>
        <taxon>Chiroptera</taxon>
        <taxon>Yangochiroptera</taxon>
        <taxon>Phyllostomidae</taxon>
        <taxon>Phyllostominae</taxon>
        <taxon>Phyllostomus</taxon>
    </lineage>
</organism>
<dbReference type="AlphaFoldDB" id="A0A834EQU3"/>
<sequence>MQSVPEPQTLPVTRCGRWEVSVSAPGALRYPMHTVPRARLPWRRASTTPTVRCSHTSVTLLYPRMNPRFTRLTVFLSLPLTQITKRNIKSYLKEKTFSQIMKKTEQIYQGLVMHTWMILMTRWTQR</sequence>
<name>A0A834EQU3_9CHIR</name>